<keyword evidence="1" id="KW-0732">Signal</keyword>
<sequence length="172" mass="18729">MKRLAASFATLALAAGAAGPLSADEGDEPEVFAAVFELHDDQAEYDGYYCPPDPDENSICLGASILIQKGEVVRYLGAEPPVDAPMIRKARGGDVYGDYLRFRMITGHAVKRVLPGRFVAVLEPTDNGYIFVQWKEGLSHGRPCLPDFVVEHYGDRLDLSMGSEKTDGSVCF</sequence>
<dbReference type="EMBL" id="JAHVKP010000001">
    <property type="protein sequence ID" value="MBY6217587.1"/>
    <property type="molecule type" value="Genomic_DNA"/>
</dbReference>
<feature type="chain" id="PRO_5040175617" evidence="1">
    <location>
        <begin position="24"/>
        <end position="172"/>
    </location>
</feature>
<accession>A0A9Q3S087</accession>
<dbReference type="AlphaFoldDB" id="A0A9Q3S087"/>
<proteinExistence type="predicted"/>
<evidence type="ECO:0000313" key="2">
    <source>
        <dbReference type="EMBL" id="MBY6217587.1"/>
    </source>
</evidence>
<dbReference type="Proteomes" id="UP000824927">
    <property type="component" value="Unassembled WGS sequence"/>
</dbReference>
<dbReference type="RefSeq" id="WP_221553816.1">
    <property type="nucleotide sequence ID" value="NZ_JAHVKP010000001.1"/>
</dbReference>
<evidence type="ECO:0000256" key="1">
    <source>
        <dbReference type="SAM" id="SignalP"/>
    </source>
</evidence>
<organism evidence="2 3">
    <name type="scientific">Qipengyuania aquimaris</name>
    <dbReference type="NCBI Taxonomy" id="255984"/>
    <lineage>
        <taxon>Bacteria</taxon>
        <taxon>Pseudomonadati</taxon>
        <taxon>Pseudomonadota</taxon>
        <taxon>Alphaproteobacteria</taxon>
        <taxon>Sphingomonadales</taxon>
        <taxon>Erythrobacteraceae</taxon>
        <taxon>Qipengyuania</taxon>
    </lineage>
</organism>
<comment type="caution">
    <text evidence="2">The sequence shown here is derived from an EMBL/GenBank/DDBJ whole genome shotgun (WGS) entry which is preliminary data.</text>
</comment>
<protein>
    <submittedName>
        <fullName evidence="2">Uncharacterized protein</fullName>
    </submittedName>
</protein>
<gene>
    <name evidence="2" type="ORF">KUV31_04455</name>
</gene>
<feature type="signal peptide" evidence="1">
    <location>
        <begin position="1"/>
        <end position="23"/>
    </location>
</feature>
<name>A0A9Q3S087_9SPHN</name>
<reference evidence="2" key="1">
    <citation type="submission" date="2021-06" db="EMBL/GenBank/DDBJ databases">
        <title>50 bacteria genomes isolated from Dapeng, Shenzhen, China.</title>
        <authorList>
            <person name="Zheng W."/>
            <person name="Yu S."/>
            <person name="Huang Y."/>
        </authorList>
    </citation>
    <scope>NUCLEOTIDE SEQUENCE</scope>
    <source>
        <strain evidence="2">DP4N28-2</strain>
    </source>
</reference>
<evidence type="ECO:0000313" key="3">
    <source>
        <dbReference type="Proteomes" id="UP000824927"/>
    </source>
</evidence>